<dbReference type="EMBL" id="KQ965745">
    <property type="protein sequence ID" value="KXS17661.1"/>
    <property type="molecule type" value="Genomic_DNA"/>
</dbReference>
<dbReference type="OrthoDB" id="10646957at2759"/>
<dbReference type="Proteomes" id="UP000070544">
    <property type="component" value="Unassembled WGS sequence"/>
</dbReference>
<sequence length="877" mass="94158">MLRSHPSPRMELRRQQRRRIHALAESLVGVSSPVAAGALESLCAPFYSPATLEESSKLSLVSLKLRLHNRIDVSDSFDRLLHELHAVPRVKADPTVAAVLSVLFVLARPLTTKGLDDHAHAGGVQTLRESDEELYARLVGDIPLRPADEELELDVPELEPADDDFDTGGIGRVGVEDDGRANGANGVDGGSEGHGRTGPKDQTTEDHPPNSDPLDTAPLRTATPSILSDRHVIFELILILKGERSLLLASSSSSSSSHSHSRRPSRSHTHSHTHSHIFDLSLVPSTLHASLLAFQDLARATTDLRAVGEADARGRTAQAWCGVVRAVLNAWMGVLDAVEKNGGGGTDSGGGGGVAQLRIIPRPSDPENGPTRCYGFGSTAFFLPLTQPNPTGLATDLVSLHHLHTLLSPHIPLLFAVHRICTPLLLTFPPPLSSHVPPASASTTLTSAASHILHALYSHAARPDMGTSASWTKMFVAAVRPTLDAVEAVLCLAGGGGQVEAEFWNAGPDGALTLSPHTPSFLLPLLNPLVRAHATASLLSLPTAMPHALHLYASFAHALNSADVRDPFPLRVRFVLEGLAGPVVKTADEAVWKAVVGARYVEFLGKLFDVALMLDGNFAAGFVASVSHLIETRVATVDEVDLNRCLYAHVPLDMVEIVHITLAPAEDEARNNAWDVLGRLRLKVHVPFPFTFLIPSESVAILQTTFSFALHVRYAQRTALRGLTNPLPPITSPTLSRKYYALRLRFQNVYDGIAANVLGAAHEMAGAVVKAKMGSAEDVRTVIERRCREFEEGNLLGAKTAAIRVHVIGVLRLSNDLRALTTTPSGHTHGSLIALNAKMHTMARFVFDSVVSLISHGASRQLLTFADAMLPGVNMQM</sequence>
<dbReference type="InterPro" id="IPR042241">
    <property type="entry name" value="GCP_C_sf"/>
</dbReference>
<accession>A0A139ALK9</accession>
<evidence type="ECO:0008006" key="4">
    <source>
        <dbReference type="Google" id="ProtNLM"/>
    </source>
</evidence>
<evidence type="ECO:0000313" key="3">
    <source>
        <dbReference type="Proteomes" id="UP000070544"/>
    </source>
</evidence>
<gene>
    <name evidence="2" type="ORF">M427DRAFT_144115</name>
</gene>
<keyword evidence="3" id="KW-1185">Reference proteome</keyword>
<proteinExistence type="predicted"/>
<evidence type="ECO:0000313" key="2">
    <source>
        <dbReference type="EMBL" id="KXS17661.1"/>
    </source>
</evidence>
<feature type="region of interest" description="Disordered" evidence="1">
    <location>
        <begin position="153"/>
        <end position="222"/>
    </location>
</feature>
<dbReference type="Gene3D" id="1.20.120.1900">
    <property type="entry name" value="Gamma-tubulin complex, C-terminal domain"/>
    <property type="match status" value="1"/>
</dbReference>
<reference evidence="2 3" key="1">
    <citation type="journal article" date="2015" name="Genome Biol. Evol.">
        <title>Phylogenomic analyses indicate that early fungi evolved digesting cell walls of algal ancestors of land plants.</title>
        <authorList>
            <person name="Chang Y."/>
            <person name="Wang S."/>
            <person name="Sekimoto S."/>
            <person name="Aerts A.L."/>
            <person name="Choi C."/>
            <person name="Clum A."/>
            <person name="LaButti K.M."/>
            <person name="Lindquist E.A."/>
            <person name="Yee Ngan C."/>
            <person name="Ohm R.A."/>
            <person name="Salamov A.A."/>
            <person name="Grigoriev I.V."/>
            <person name="Spatafora J.W."/>
            <person name="Berbee M.L."/>
        </authorList>
    </citation>
    <scope>NUCLEOTIDE SEQUENCE [LARGE SCALE GENOMIC DNA]</scope>
    <source>
        <strain evidence="2 3">JEL478</strain>
    </source>
</reference>
<dbReference type="AlphaFoldDB" id="A0A139ALK9"/>
<feature type="compositionally biased region" description="Basic residues" evidence="1">
    <location>
        <begin position="259"/>
        <end position="272"/>
    </location>
</feature>
<protein>
    <recommendedName>
        <fullName evidence="4">Spindle pole body component</fullName>
    </recommendedName>
</protein>
<feature type="compositionally biased region" description="Basic and acidic residues" evidence="1">
    <location>
        <begin position="191"/>
        <end position="209"/>
    </location>
</feature>
<feature type="compositionally biased region" description="Acidic residues" evidence="1">
    <location>
        <begin position="153"/>
        <end position="166"/>
    </location>
</feature>
<evidence type="ECO:0000256" key="1">
    <source>
        <dbReference type="SAM" id="MobiDB-lite"/>
    </source>
</evidence>
<name>A0A139ALK9_GONPJ</name>
<organism evidence="2 3">
    <name type="scientific">Gonapodya prolifera (strain JEL478)</name>
    <name type="common">Monoblepharis prolifera</name>
    <dbReference type="NCBI Taxonomy" id="1344416"/>
    <lineage>
        <taxon>Eukaryota</taxon>
        <taxon>Fungi</taxon>
        <taxon>Fungi incertae sedis</taxon>
        <taxon>Chytridiomycota</taxon>
        <taxon>Chytridiomycota incertae sedis</taxon>
        <taxon>Monoblepharidomycetes</taxon>
        <taxon>Monoblepharidales</taxon>
        <taxon>Gonapodyaceae</taxon>
        <taxon>Gonapodya</taxon>
    </lineage>
</organism>
<feature type="region of interest" description="Disordered" evidence="1">
    <location>
        <begin position="251"/>
        <end position="272"/>
    </location>
</feature>